<keyword evidence="2" id="KW-0812">Transmembrane</keyword>
<feature type="compositionally biased region" description="Low complexity" evidence="1">
    <location>
        <begin position="321"/>
        <end position="380"/>
    </location>
</feature>
<organism evidence="3 4">
    <name type="scientific">Nocardiopsis sediminis</name>
    <dbReference type="NCBI Taxonomy" id="1778267"/>
    <lineage>
        <taxon>Bacteria</taxon>
        <taxon>Bacillati</taxon>
        <taxon>Actinomycetota</taxon>
        <taxon>Actinomycetes</taxon>
        <taxon>Streptosporangiales</taxon>
        <taxon>Nocardiopsidaceae</taxon>
        <taxon>Nocardiopsis</taxon>
    </lineage>
</organism>
<feature type="compositionally biased region" description="Low complexity" evidence="1">
    <location>
        <begin position="213"/>
        <end position="244"/>
    </location>
</feature>
<feature type="compositionally biased region" description="Low complexity" evidence="1">
    <location>
        <begin position="420"/>
        <end position="438"/>
    </location>
</feature>
<evidence type="ECO:0000313" key="4">
    <source>
        <dbReference type="Proteomes" id="UP001595847"/>
    </source>
</evidence>
<sequence length="450" mass="47032">MNIEPLNRLRLPAAWALLGAVGAQFLGGLIDVFGTVGGGSVAQNFARDGAGHFFSPVLIALILAAVVLVITAPQRSSVNFPVVLIGLVLTGLAALLAFVTLIMGFVAGSELNQAVSGVAGMFSVAGQLAVVVFAGLFQLRVLGDQNLVPRSAPVPVGQQPFAPHTGAQQSFAAQQPGQGYGHTGSQAAYQPDWGAQQQAQQGYADPTQTGQHQQQAYADPAQAQQAYADPTQSGQHQQAQQAYADPTQTGQHQQQAYADPTQTGQPSGYTYTDPAQQAQQQGQGYPQGWDPYRQPSGAQEPYQQGYSPTGGQQAYGGATGGQQAAAYGQEWQPAPEAQQAQAGYDPYAAQQQAQAGYDPYAAQQQAQQAYGAAYDPGQGQPAAEQRPDTPTEQFRATEVPPAADTPQQTGGQYGAGAGYGSEAYGSDQHGQSGSTPSGGQQGWYRDDDRR</sequence>
<keyword evidence="4" id="KW-1185">Reference proteome</keyword>
<dbReference type="EMBL" id="JBHSBH010000003">
    <property type="protein sequence ID" value="MFC3994885.1"/>
    <property type="molecule type" value="Genomic_DNA"/>
</dbReference>
<comment type="caution">
    <text evidence="3">The sequence shown here is derived from an EMBL/GenBank/DDBJ whole genome shotgun (WGS) entry which is preliminary data.</text>
</comment>
<evidence type="ECO:0000313" key="3">
    <source>
        <dbReference type="EMBL" id="MFC3994885.1"/>
    </source>
</evidence>
<gene>
    <name evidence="3" type="ORF">ACFOVU_03105</name>
</gene>
<feature type="region of interest" description="Disordered" evidence="1">
    <location>
        <begin position="154"/>
        <end position="450"/>
    </location>
</feature>
<reference evidence="4" key="1">
    <citation type="journal article" date="2019" name="Int. J. Syst. Evol. Microbiol.">
        <title>The Global Catalogue of Microorganisms (GCM) 10K type strain sequencing project: providing services to taxonomists for standard genome sequencing and annotation.</title>
        <authorList>
            <consortium name="The Broad Institute Genomics Platform"/>
            <consortium name="The Broad Institute Genome Sequencing Center for Infectious Disease"/>
            <person name="Wu L."/>
            <person name="Ma J."/>
        </authorList>
    </citation>
    <scope>NUCLEOTIDE SEQUENCE [LARGE SCALE GENOMIC DNA]</scope>
    <source>
        <strain evidence="4">TBRC 1826</strain>
    </source>
</reference>
<feature type="compositionally biased region" description="Polar residues" evidence="1">
    <location>
        <begin position="166"/>
        <end position="188"/>
    </location>
</feature>
<keyword evidence="2" id="KW-0472">Membrane</keyword>
<protein>
    <submittedName>
        <fullName evidence="3">Uncharacterized protein</fullName>
    </submittedName>
</protein>
<feature type="transmembrane region" description="Helical" evidence="2">
    <location>
        <begin position="50"/>
        <end position="70"/>
    </location>
</feature>
<keyword evidence="2" id="KW-1133">Transmembrane helix</keyword>
<evidence type="ECO:0000256" key="1">
    <source>
        <dbReference type="SAM" id="MobiDB-lite"/>
    </source>
</evidence>
<feature type="compositionally biased region" description="Polar residues" evidence="1">
    <location>
        <begin position="246"/>
        <end position="270"/>
    </location>
</feature>
<feature type="compositionally biased region" description="Low complexity" evidence="1">
    <location>
        <begin position="274"/>
        <end position="288"/>
    </location>
</feature>
<feature type="transmembrane region" description="Helical" evidence="2">
    <location>
        <begin position="12"/>
        <end position="30"/>
    </location>
</feature>
<accession>A0ABV8FFJ9</accession>
<dbReference type="RefSeq" id="WP_378529731.1">
    <property type="nucleotide sequence ID" value="NZ_JBHSBH010000003.1"/>
</dbReference>
<proteinExistence type="predicted"/>
<evidence type="ECO:0000256" key="2">
    <source>
        <dbReference type="SAM" id="Phobius"/>
    </source>
</evidence>
<feature type="transmembrane region" description="Helical" evidence="2">
    <location>
        <begin position="82"/>
        <end position="108"/>
    </location>
</feature>
<name>A0ABV8FFJ9_9ACTN</name>
<dbReference type="Proteomes" id="UP001595847">
    <property type="component" value="Unassembled WGS sequence"/>
</dbReference>
<feature type="transmembrane region" description="Helical" evidence="2">
    <location>
        <begin position="114"/>
        <end position="137"/>
    </location>
</feature>